<dbReference type="AlphaFoldDB" id="A0A4S4KXE6"/>
<sequence length="372" mass="40725">MSSDTTSIEYDKPYTEDSPSNFDGKEAVAFSEIASTPRAVAEILPNIPILEQVDTIEHLTTLNTVTTTTVCSVDNTTTEYSAKDIVESENNLEAEADTGGHEEDSEDKDNEEKQTLFQPSQLQLQGQENSLPMISFAASSEFSVPQPTPQDVEYPISTPSPSPFPETLTLRLITNVEDSILRPPALSDRRRHSSANLSPTANSGDNFLAPIRFPEQKRYSLIDAGPLEPPPGMGTGRRTMSAVGLTSGTPPLRRPRRSRQLTGGLDGDVTESGSSSSRPSTARYSTFAEMGIQGAVMAKGEKTIDVYKRRKYKEGNKEAKKGEMREGEVMGGDNCRKMSEGKVKEREEKSKGNKGRYGKTLLKSKSRDCVIM</sequence>
<reference evidence="2 3" key="1">
    <citation type="submission" date="2019-02" db="EMBL/GenBank/DDBJ databases">
        <title>Genome sequencing of the rare red list fungi Phellinidium pouzarii.</title>
        <authorList>
            <person name="Buettner E."/>
            <person name="Kellner H."/>
        </authorList>
    </citation>
    <scope>NUCLEOTIDE SEQUENCE [LARGE SCALE GENOMIC DNA]</scope>
    <source>
        <strain evidence="2 3">DSM 108285</strain>
    </source>
</reference>
<feature type="compositionally biased region" description="Polar residues" evidence="1">
    <location>
        <begin position="194"/>
        <end position="205"/>
    </location>
</feature>
<organism evidence="2 3">
    <name type="scientific">Phellinidium pouzarii</name>
    <dbReference type="NCBI Taxonomy" id="167371"/>
    <lineage>
        <taxon>Eukaryota</taxon>
        <taxon>Fungi</taxon>
        <taxon>Dikarya</taxon>
        <taxon>Basidiomycota</taxon>
        <taxon>Agaricomycotina</taxon>
        <taxon>Agaricomycetes</taxon>
        <taxon>Hymenochaetales</taxon>
        <taxon>Hymenochaetaceae</taxon>
        <taxon>Phellinidium</taxon>
    </lineage>
</organism>
<feature type="compositionally biased region" description="Basic and acidic residues" evidence="1">
    <location>
        <begin position="313"/>
        <end position="351"/>
    </location>
</feature>
<comment type="caution">
    <text evidence="2">The sequence shown here is derived from an EMBL/GenBank/DDBJ whole genome shotgun (WGS) entry which is preliminary data.</text>
</comment>
<proteinExistence type="predicted"/>
<feature type="region of interest" description="Disordered" evidence="1">
    <location>
        <begin position="89"/>
        <end position="123"/>
    </location>
</feature>
<dbReference type="EMBL" id="SGPK01000441">
    <property type="protein sequence ID" value="THH03546.1"/>
    <property type="molecule type" value="Genomic_DNA"/>
</dbReference>
<evidence type="ECO:0000313" key="2">
    <source>
        <dbReference type="EMBL" id="THH03546.1"/>
    </source>
</evidence>
<gene>
    <name evidence="2" type="ORF">EW145_g6181</name>
</gene>
<name>A0A4S4KXE6_9AGAM</name>
<keyword evidence="3" id="KW-1185">Reference proteome</keyword>
<protein>
    <submittedName>
        <fullName evidence="2">Uncharacterized protein</fullName>
    </submittedName>
</protein>
<dbReference type="Proteomes" id="UP000308199">
    <property type="component" value="Unassembled WGS sequence"/>
</dbReference>
<feature type="region of interest" description="Disordered" evidence="1">
    <location>
        <begin position="1"/>
        <end position="23"/>
    </location>
</feature>
<evidence type="ECO:0000256" key="1">
    <source>
        <dbReference type="SAM" id="MobiDB-lite"/>
    </source>
</evidence>
<dbReference type="OrthoDB" id="3270954at2759"/>
<evidence type="ECO:0000313" key="3">
    <source>
        <dbReference type="Proteomes" id="UP000308199"/>
    </source>
</evidence>
<feature type="compositionally biased region" description="Low complexity" evidence="1">
    <location>
        <begin position="272"/>
        <end position="282"/>
    </location>
</feature>
<feature type="region of interest" description="Disordered" evidence="1">
    <location>
        <begin position="183"/>
        <end position="208"/>
    </location>
</feature>
<feature type="region of interest" description="Disordered" evidence="1">
    <location>
        <begin position="313"/>
        <end position="360"/>
    </location>
</feature>
<feature type="region of interest" description="Disordered" evidence="1">
    <location>
        <begin position="222"/>
        <end position="282"/>
    </location>
</feature>
<accession>A0A4S4KXE6</accession>